<dbReference type="AlphaFoldDB" id="A0A6C0JRD4"/>
<dbReference type="Gene3D" id="1.10.10.60">
    <property type="entry name" value="Homeodomain-like"/>
    <property type="match status" value="1"/>
</dbReference>
<evidence type="ECO:0000256" key="2">
    <source>
        <dbReference type="ARBA" id="ARBA00022723"/>
    </source>
</evidence>
<dbReference type="GO" id="GO:0003899">
    <property type="term" value="F:DNA-directed RNA polymerase activity"/>
    <property type="evidence" value="ECO:0007669"/>
    <property type="project" value="InterPro"/>
</dbReference>
<dbReference type="PANTHER" id="PTHR23431:SF3">
    <property type="entry name" value="DNA-DIRECTED RNA POLYMERASES I, II, AND III SUBUNIT RPABC5"/>
    <property type="match status" value="1"/>
</dbReference>
<name>A0A6C0JRD4_9ZZZZ</name>
<keyword evidence="2" id="KW-0479">Metal-binding</keyword>
<accession>A0A6C0JRD4</accession>
<dbReference type="EMBL" id="MN740684">
    <property type="protein sequence ID" value="QHU07376.1"/>
    <property type="molecule type" value="Genomic_DNA"/>
</dbReference>
<protein>
    <recommendedName>
        <fullName evidence="6">DNA-directed RNA polymerase</fullName>
    </recommendedName>
</protein>
<dbReference type="GO" id="GO:0006351">
    <property type="term" value="P:DNA-templated transcription"/>
    <property type="evidence" value="ECO:0007669"/>
    <property type="project" value="InterPro"/>
</dbReference>
<reference evidence="5" key="1">
    <citation type="journal article" date="2020" name="Nature">
        <title>Giant virus diversity and host interactions through global metagenomics.</title>
        <authorList>
            <person name="Schulz F."/>
            <person name="Roux S."/>
            <person name="Paez-Espino D."/>
            <person name="Jungbluth S."/>
            <person name="Walsh D.A."/>
            <person name="Denef V.J."/>
            <person name="McMahon K.D."/>
            <person name="Konstantinidis K.T."/>
            <person name="Eloe-Fadrosh E.A."/>
            <person name="Kyrpides N.C."/>
            <person name="Woyke T."/>
        </authorList>
    </citation>
    <scope>NUCLEOTIDE SEQUENCE</scope>
    <source>
        <strain evidence="5">GVMAG-S-1040241-154</strain>
    </source>
</reference>
<dbReference type="Pfam" id="PF01194">
    <property type="entry name" value="RNA_pol_N"/>
    <property type="match status" value="1"/>
</dbReference>
<evidence type="ECO:0000313" key="5">
    <source>
        <dbReference type="EMBL" id="QHU07376.1"/>
    </source>
</evidence>
<keyword evidence="4" id="KW-0804">Transcription</keyword>
<dbReference type="GO" id="GO:0003677">
    <property type="term" value="F:DNA binding"/>
    <property type="evidence" value="ECO:0007669"/>
    <property type="project" value="InterPro"/>
</dbReference>
<dbReference type="InterPro" id="IPR000268">
    <property type="entry name" value="RPABC5/Rpb10"/>
</dbReference>
<sequence>MIQPIRCFTCGRVVADQIDYYNRKKDELIKKNKDKEKIKHFSDNHTKEILDELGATRYCCRRMFISDVDMMNII</sequence>
<proteinExistence type="predicted"/>
<keyword evidence="1" id="KW-0240">DNA-directed RNA polymerase</keyword>
<evidence type="ECO:0000256" key="1">
    <source>
        <dbReference type="ARBA" id="ARBA00022478"/>
    </source>
</evidence>
<dbReference type="PANTHER" id="PTHR23431">
    <property type="entry name" value="DNA-DIRECTED RNA POLYMERASES I, II, AND III SUBUNIT RPABC5 FAMILY MEMBER"/>
    <property type="match status" value="1"/>
</dbReference>
<dbReference type="InterPro" id="IPR023580">
    <property type="entry name" value="RNA_pol_su_RPB10"/>
</dbReference>
<evidence type="ECO:0008006" key="6">
    <source>
        <dbReference type="Google" id="ProtNLM"/>
    </source>
</evidence>
<evidence type="ECO:0000256" key="4">
    <source>
        <dbReference type="ARBA" id="ARBA00023163"/>
    </source>
</evidence>
<dbReference type="SUPFAM" id="SSF46924">
    <property type="entry name" value="RNA polymerase subunit RPB10"/>
    <property type="match status" value="1"/>
</dbReference>
<evidence type="ECO:0000256" key="3">
    <source>
        <dbReference type="ARBA" id="ARBA00022833"/>
    </source>
</evidence>
<dbReference type="GO" id="GO:0000428">
    <property type="term" value="C:DNA-directed RNA polymerase complex"/>
    <property type="evidence" value="ECO:0007669"/>
    <property type="project" value="UniProtKB-KW"/>
</dbReference>
<organism evidence="5">
    <name type="scientific">viral metagenome</name>
    <dbReference type="NCBI Taxonomy" id="1070528"/>
    <lineage>
        <taxon>unclassified sequences</taxon>
        <taxon>metagenomes</taxon>
        <taxon>organismal metagenomes</taxon>
    </lineage>
</organism>
<keyword evidence="3" id="KW-0862">Zinc</keyword>
<dbReference type="GO" id="GO:0008270">
    <property type="term" value="F:zinc ion binding"/>
    <property type="evidence" value="ECO:0007669"/>
    <property type="project" value="TreeGrafter"/>
</dbReference>